<dbReference type="GO" id="GO:0016020">
    <property type="term" value="C:membrane"/>
    <property type="evidence" value="ECO:0007669"/>
    <property type="project" value="UniProtKB-SubCell"/>
</dbReference>
<dbReference type="EMBL" id="JAUEPR010000002">
    <property type="protein sequence ID" value="KAK0488907.1"/>
    <property type="molecule type" value="Genomic_DNA"/>
</dbReference>
<dbReference type="Proteomes" id="UP001175227">
    <property type="component" value="Unassembled WGS sequence"/>
</dbReference>
<keyword evidence="5" id="KW-1133">Transmembrane helix</keyword>
<keyword evidence="5" id="KW-0812">Transmembrane</keyword>
<sequence length="161" mass="17618">MSRMFSPLPHPRELLLVMFSSRTELPYTRGLPVDGPSRRPGTFSLSADSHTWDTNVSPHVPEPDDALHNPTVRNGRIVESDNGTWISKRGFDNVGCLGILVDGLLTLFIVYPILNYMMVRNTSAGTVLPLGAKATGQVPEIPGNFGLIDLDTLEDAHTISH</sequence>
<accession>A0AA39UGX6</accession>
<evidence type="ECO:0000256" key="5">
    <source>
        <dbReference type="SAM" id="Phobius"/>
    </source>
</evidence>
<protein>
    <submittedName>
        <fullName evidence="6">Uncharacterized protein</fullName>
    </submittedName>
</protein>
<dbReference type="AlphaFoldDB" id="A0AA39UGX6"/>
<evidence type="ECO:0000256" key="1">
    <source>
        <dbReference type="ARBA" id="ARBA00004370"/>
    </source>
</evidence>
<evidence type="ECO:0000256" key="2">
    <source>
        <dbReference type="ARBA" id="ARBA00023136"/>
    </source>
</evidence>
<dbReference type="Pfam" id="PF03935">
    <property type="entry name" value="SKN1_KRE6_Sbg1"/>
    <property type="match status" value="1"/>
</dbReference>
<reference evidence="6" key="1">
    <citation type="submission" date="2023-06" db="EMBL/GenBank/DDBJ databases">
        <authorList>
            <consortium name="Lawrence Berkeley National Laboratory"/>
            <person name="Ahrendt S."/>
            <person name="Sahu N."/>
            <person name="Indic B."/>
            <person name="Wong-Bajracharya J."/>
            <person name="Merenyi Z."/>
            <person name="Ke H.-M."/>
            <person name="Monk M."/>
            <person name="Kocsube S."/>
            <person name="Drula E."/>
            <person name="Lipzen A."/>
            <person name="Balint B."/>
            <person name="Henrissat B."/>
            <person name="Andreopoulos B."/>
            <person name="Martin F.M."/>
            <person name="Harder C.B."/>
            <person name="Rigling D."/>
            <person name="Ford K.L."/>
            <person name="Foster G.D."/>
            <person name="Pangilinan J."/>
            <person name="Papanicolaou A."/>
            <person name="Barry K."/>
            <person name="LaButti K."/>
            <person name="Viragh M."/>
            <person name="Koriabine M."/>
            <person name="Yan M."/>
            <person name="Riley R."/>
            <person name="Champramary S."/>
            <person name="Plett K.L."/>
            <person name="Tsai I.J."/>
            <person name="Slot J."/>
            <person name="Sipos G."/>
            <person name="Plett J."/>
            <person name="Nagy L.G."/>
            <person name="Grigoriev I.V."/>
        </authorList>
    </citation>
    <scope>NUCLEOTIDE SEQUENCE</scope>
    <source>
        <strain evidence="6">ICMP 16352</strain>
    </source>
</reference>
<name>A0AA39UGX6_9AGAR</name>
<feature type="transmembrane region" description="Helical" evidence="5">
    <location>
        <begin position="94"/>
        <end position="114"/>
    </location>
</feature>
<evidence type="ECO:0000256" key="3">
    <source>
        <dbReference type="ARBA" id="ARBA00023180"/>
    </source>
</evidence>
<proteinExistence type="predicted"/>
<organism evidence="6 7">
    <name type="scientific">Armillaria novae-zelandiae</name>
    <dbReference type="NCBI Taxonomy" id="153914"/>
    <lineage>
        <taxon>Eukaryota</taxon>
        <taxon>Fungi</taxon>
        <taxon>Dikarya</taxon>
        <taxon>Basidiomycota</taxon>
        <taxon>Agaricomycotina</taxon>
        <taxon>Agaricomycetes</taxon>
        <taxon>Agaricomycetidae</taxon>
        <taxon>Agaricales</taxon>
        <taxon>Marasmiineae</taxon>
        <taxon>Physalacriaceae</taxon>
        <taxon>Armillaria</taxon>
    </lineage>
</organism>
<evidence type="ECO:0000313" key="7">
    <source>
        <dbReference type="Proteomes" id="UP001175227"/>
    </source>
</evidence>
<keyword evidence="4" id="KW-0961">Cell wall biogenesis/degradation</keyword>
<evidence type="ECO:0000313" key="6">
    <source>
        <dbReference type="EMBL" id="KAK0488907.1"/>
    </source>
</evidence>
<keyword evidence="3" id="KW-0325">Glycoprotein</keyword>
<evidence type="ECO:0000256" key="4">
    <source>
        <dbReference type="ARBA" id="ARBA00023316"/>
    </source>
</evidence>
<dbReference type="InterPro" id="IPR005629">
    <property type="entry name" value="Skn1/Kre6/Sbg1"/>
</dbReference>
<keyword evidence="7" id="KW-1185">Reference proteome</keyword>
<comment type="caution">
    <text evidence="6">The sequence shown here is derived from an EMBL/GenBank/DDBJ whole genome shotgun (WGS) entry which is preliminary data.</text>
</comment>
<comment type="subcellular location">
    <subcellularLocation>
        <location evidence="1">Membrane</location>
    </subcellularLocation>
</comment>
<keyword evidence="2 5" id="KW-0472">Membrane</keyword>
<gene>
    <name evidence="6" type="ORF">IW261DRAFT_1414355</name>
</gene>